<protein>
    <submittedName>
        <fullName evidence="5">Unannotated protein</fullName>
    </submittedName>
</protein>
<evidence type="ECO:0000259" key="3">
    <source>
        <dbReference type="Pfam" id="PF00884"/>
    </source>
</evidence>
<keyword evidence="1" id="KW-0479">Metal-binding</keyword>
<gene>
    <name evidence="4" type="ORF">UFOPK3427_01682</name>
    <name evidence="5" type="ORF">UFOPK4112_01791</name>
</gene>
<accession>A0A6J7RU05</accession>
<keyword evidence="2" id="KW-0378">Hydrolase</keyword>
<dbReference type="GO" id="GO:0005737">
    <property type="term" value="C:cytoplasm"/>
    <property type="evidence" value="ECO:0007669"/>
    <property type="project" value="TreeGrafter"/>
</dbReference>
<dbReference type="EMBL" id="CAFBLT010000003">
    <property type="protein sequence ID" value="CAB4882844.1"/>
    <property type="molecule type" value="Genomic_DNA"/>
</dbReference>
<evidence type="ECO:0000313" key="5">
    <source>
        <dbReference type="EMBL" id="CAB5032152.1"/>
    </source>
</evidence>
<dbReference type="PANTHER" id="PTHR45953:SF1">
    <property type="entry name" value="IDURONATE 2-SULFATASE"/>
    <property type="match status" value="1"/>
</dbReference>
<dbReference type="Pfam" id="PF00884">
    <property type="entry name" value="Sulfatase"/>
    <property type="match status" value="1"/>
</dbReference>
<feature type="domain" description="Sulfatase N-terminal" evidence="3">
    <location>
        <begin position="20"/>
        <end position="361"/>
    </location>
</feature>
<evidence type="ECO:0000256" key="1">
    <source>
        <dbReference type="ARBA" id="ARBA00022723"/>
    </source>
</evidence>
<dbReference type="PANTHER" id="PTHR45953">
    <property type="entry name" value="IDURONATE 2-SULFATASE"/>
    <property type="match status" value="1"/>
</dbReference>
<sequence length="494" mass="55946">MRPGGLGWWGEQRERTSPVNVLLVTFDQLRADMVGHPLVATPAFDRLAAQGVHFARHFSQAAPCAPGRAALYTGTYQMNNRVVANGTPLDRRFDNIAHLAARAGFDPSLFGYTDQGIDPRDAENPNDPRLDYFTGILPGFTPTFWLPDDQQPWLEWLSGLGYETGANGYEQLTTESDRPAEHSLSAFLTNHFLEWLTQQDESWFAHVSYWRPHPPYCAAGEFSRMYDPADVGDGISPGEQLHPLHLAALEIPGSAAPSSEVERRALRAQYFGMVSEVDAQFGRIIDALEESGMWDETIVIMTADHGEQLGDHGLIEKLGFFEESYRVPCIIHSPRNSDAYGSVIERFTENIDIFPTLAVLLDQEIPVQCDGMPLTQFLEGVEPITWRTAAHYEWDWRYLFLGDREPGWPLHRFLEHQNLAVLRDDAGAYVHFGDGSWIQFDLIADPTWRTTTTNSAEVLPYTQAMLSWRQEHLERSMTDMLLTPERTGRWPVEH</sequence>
<organism evidence="5">
    <name type="scientific">freshwater metagenome</name>
    <dbReference type="NCBI Taxonomy" id="449393"/>
    <lineage>
        <taxon>unclassified sequences</taxon>
        <taxon>metagenomes</taxon>
        <taxon>ecological metagenomes</taxon>
    </lineage>
</organism>
<evidence type="ECO:0000256" key="2">
    <source>
        <dbReference type="ARBA" id="ARBA00022801"/>
    </source>
</evidence>
<reference evidence="5" key="1">
    <citation type="submission" date="2020-05" db="EMBL/GenBank/DDBJ databases">
        <authorList>
            <person name="Chiriac C."/>
            <person name="Salcher M."/>
            <person name="Ghai R."/>
            <person name="Kavagutti S V."/>
        </authorList>
    </citation>
    <scope>NUCLEOTIDE SEQUENCE</scope>
</reference>
<evidence type="ECO:0000313" key="4">
    <source>
        <dbReference type="EMBL" id="CAB4882844.1"/>
    </source>
</evidence>
<dbReference type="AlphaFoldDB" id="A0A6J7RU05"/>
<name>A0A6J7RU05_9ZZZZ</name>
<dbReference type="InterPro" id="IPR017850">
    <property type="entry name" value="Alkaline_phosphatase_core_sf"/>
</dbReference>
<dbReference type="EMBL" id="CAFBPM010000029">
    <property type="protein sequence ID" value="CAB5032152.1"/>
    <property type="molecule type" value="Genomic_DNA"/>
</dbReference>
<dbReference type="InterPro" id="IPR000917">
    <property type="entry name" value="Sulfatase_N"/>
</dbReference>
<dbReference type="GO" id="GO:0008484">
    <property type="term" value="F:sulfuric ester hydrolase activity"/>
    <property type="evidence" value="ECO:0007669"/>
    <property type="project" value="TreeGrafter"/>
</dbReference>
<dbReference type="SUPFAM" id="SSF53649">
    <property type="entry name" value="Alkaline phosphatase-like"/>
    <property type="match status" value="1"/>
</dbReference>
<dbReference type="GO" id="GO:0046872">
    <property type="term" value="F:metal ion binding"/>
    <property type="evidence" value="ECO:0007669"/>
    <property type="project" value="UniProtKB-KW"/>
</dbReference>
<proteinExistence type="predicted"/>
<dbReference type="Gene3D" id="3.40.720.10">
    <property type="entry name" value="Alkaline Phosphatase, subunit A"/>
    <property type="match status" value="1"/>
</dbReference>